<dbReference type="SUPFAM" id="SSF55729">
    <property type="entry name" value="Acyl-CoA N-acyltransferases (Nat)"/>
    <property type="match status" value="1"/>
</dbReference>
<evidence type="ECO:0000313" key="2">
    <source>
        <dbReference type="EMBL" id="EAT11319.1"/>
    </source>
</evidence>
<dbReference type="InterPro" id="IPR016181">
    <property type="entry name" value="Acyl_CoA_acyltransferase"/>
</dbReference>
<sequence>MTEIQHDTKHQRFFIDHEKGSCHLDYQLDSQQGSVDFTHTFVPFSLRGQGLAEKLVHHGLAWAKEQNLQIKASCWYVDKFLRK</sequence>
<dbReference type="EMBL" id="AAQH01000019">
    <property type="protein sequence ID" value="EAT11319.1"/>
    <property type="molecule type" value="Genomic_DNA"/>
</dbReference>
<name>Q1MZE7_9GAMM</name>
<dbReference type="Gene3D" id="3.40.630.30">
    <property type="match status" value="1"/>
</dbReference>
<dbReference type="RefSeq" id="WP_007018576.1">
    <property type="nucleotide sequence ID" value="NZ_CH724117.1"/>
</dbReference>
<dbReference type="InterPro" id="IPR045057">
    <property type="entry name" value="Gcn5-rel_NAT"/>
</dbReference>
<dbReference type="HOGENOM" id="CLU_132888_1_2_6"/>
<gene>
    <name evidence="2" type="ORF">RED65_12867</name>
</gene>
<dbReference type="STRING" id="207949.RED65_12867"/>
<dbReference type="AlphaFoldDB" id="Q1MZE7"/>
<proteinExistence type="predicted"/>
<reference evidence="2 3" key="1">
    <citation type="submission" date="2006-03" db="EMBL/GenBank/DDBJ databases">
        <authorList>
            <person name="Pinhassi J."/>
            <person name="Pedros-Alio C."/>
            <person name="Ferriera S."/>
            <person name="Johnson J."/>
            <person name="Kravitz S."/>
            <person name="Halpern A."/>
            <person name="Remington K."/>
            <person name="Beeson K."/>
            <person name="Tran B."/>
            <person name="Rogers Y.-H."/>
            <person name="Friedman R."/>
            <person name="Venter J.C."/>
        </authorList>
    </citation>
    <scope>NUCLEOTIDE SEQUENCE [LARGE SCALE GENOMIC DNA]</scope>
    <source>
        <strain evidence="2 3">RED65</strain>
    </source>
</reference>
<dbReference type="OrthoDB" id="9813275at2"/>
<dbReference type="Proteomes" id="UP000004263">
    <property type="component" value="Unassembled WGS sequence"/>
</dbReference>
<keyword evidence="3" id="KW-1185">Reference proteome</keyword>
<dbReference type="CDD" id="cd04301">
    <property type="entry name" value="NAT_SF"/>
    <property type="match status" value="1"/>
</dbReference>
<evidence type="ECO:0000313" key="3">
    <source>
        <dbReference type="Proteomes" id="UP000004263"/>
    </source>
</evidence>
<evidence type="ECO:0000259" key="1">
    <source>
        <dbReference type="PROSITE" id="PS51729"/>
    </source>
</evidence>
<dbReference type="PANTHER" id="PTHR31435:SF9">
    <property type="entry name" value="PROTEIN NATD1"/>
    <property type="match status" value="1"/>
</dbReference>
<dbReference type="PROSITE" id="PS51729">
    <property type="entry name" value="GNAT_YJDJ"/>
    <property type="match status" value="1"/>
</dbReference>
<dbReference type="InterPro" id="IPR031165">
    <property type="entry name" value="GNAT_YJDJ"/>
</dbReference>
<accession>Q1MZE7</accession>
<organism evidence="2 3">
    <name type="scientific">Bermanella marisrubri</name>
    <dbReference type="NCBI Taxonomy" id="207949"/>
    <lineage>
        <taxon>Bacteria</taxon>
        <taxon>Pseudomonadati</taxon>
        <taxon>Pseudomonadota</taxon>
        <taxon>Gammaproteobacteria</taxon>
        <taxon>Oceanospirillales</taxon>
        <taxon>Oceanospirillaceae</taxon>
        <taxon>Bermanella</taxon>
    </lineage>
</organism>
<protein>
    <recommendedName>
        <fullName evidence="1">N-acetyltransferase domain-containing protein</fullName>
    </recommendedName>
</protein>
<feature type="domain" description="N-acetyltransferase" evidence="1">
    <location>
        <begin position="5"/>
        <end position="83"/>
    </location>
</feature>
<comment type="caution">
    <text evidence="2">The sequence shown here is derived from an EMBL/GenBank/DDBJ whole genome shotgun (WGS) entry which is preliminary data.</text>
</comment>
<dbReference type="PANTHER" id="PTHR31435">
    <property type="entry name" value="PROTEIN NATD1"/>
    <property type="match status" value="1"/>
</dbReference>
<dbReference type="Pfam" id="PF14542">
    <property type="entry name" value="Acetyltransf_CG"/>
    <property type="match status" value="1"/>
</dbReference>